<keyword evidence="4" id="KW-1185">Reference proteome</keyword>
<proteinExistence type="predicted"/>
<feature type="compositionally biased region" description="Polar residues" evidence="2">
    <location>
        <begin position="18"/>
        <end position="36"/>
    </location>
</feature>
<feature type="compositionally biased region" description="Basic and acidic residues" evidence="2">
    <location>
        <begin position="516"/>
        <end position="528"/>
    </location>
</feature>
<dbReference type="PANTHER" id="PTHR46518:SF1">
    <property type="entry name" value="OUTER DYNEIN ARM-DOCKING COMPLEX SUBUNIT 3"/>
    <property type="match status" value="1"/>
</dbReference>
<feature type="region of interest" description="Disordered" evidence="2">
    <location>
        <begin position="1064"/>
        <end position="1095"/>
    </location>
</feature>
<feature type="coiled-coil region" evidence="1">
    <location>
        <begin position="895"/>
        <end position="931"/>
    </location>
</feature>
<sequence length="1095" mass="123753">MTYWKGGLGPDMEDGTEDSPSSNAPTETGENFTKWLQTPEPYVNERSSSPTSTSYSPESGRPSRPSTARQEEVRWPSRNPHFRAISEMGFFASSIRRQARTAVPGSRLRVTTSAPSPEMEASMSRVASPVASFYVEGEYTAHLHVTTEEEELVRQIGAKRVEFSRLHVQLLERLQEMQDVAHVHRKMMLEQDWAEFERLQAERKAKQEELDGIELGQAEAWRNSTTLKMLLKRMVDLKREMQAMVALMRDSRAKTEGQIVETNVKLAEANRAKQLSLEELEELKAKQAEEREHRKKELDFLRLGIADIKESRMREVRRQEKQAQVLARMKNEESQRRMERLRRLKAAEEGLPLGAEGGMAKLEVLDEAALAERILEATGVSDPNLFLVKMLTRDQTHSTLELQKSRAHDSFERLNQTLQTLILHKRELQLEGVDEAYQKRSTGDIESRMIKSEARLTRAIRVYHQAVELIAPIRSGLDALCARIHPGSGREPERRNSMSINGSMLMGTWAETPKPVTDESRQLEDTLSKMDTIGDKLVKLMESVDPSSVAYLESNSRRRSARHSGSTTPRRSFRGSPKTRADSQSFTDLFAQWKQSDDKGRPTRKSDEAPRGGSDPTSRSPPRRSSEYADRPPVAQRRSSDFRDDRKKGHQRRASDFTTQSPSGEDGPKRRSADSVRKSSEASRSSDGERKFESLLSPEGEMGTARGVTETILEELVSEVSGLSEESDGNVERKVRISHRRRPQNAEEVMMSPAKGMRFAEEEVTSEDGEPKPMRSKTVLEPQVTIQEPGPPFNFEPGPPGKDAPAPEPSALESGVRRAMRRQMLQQNRAAGLGVGIDERGARKAILPGTRMHYPPPVEKVNMPRFNMRVATPEGVLGRRQSQWYRRSMQVNGAAAEEENAAADLEIARQRAEFKQELERLSAELSEEFSDGAPSRPRSHLRERLNGLLSDGDEDELGFKRDFASVDLVALREKFSKAAEPRKGKSHKAFLKRMMHKARMPDRRKAGTENKLLGQLEIPGLHSVLNNAVSPQPAARRKPLYEKKSELKGYSVITEKEQKRMIELLQDVRSKPKPRKAGRRTTSPEIARPAILKKL</sequence>
<protein>
    <submittedName>
        <fullName evidence="3">Uncharacterized protein</fullName>
    </submittedName>
</protein>
<dbReference type="PANTHER" id="PTHR46518">
    <property type="entry name" value="COILED-COIL DOMAIN-CONTAINING PROTEIN 151"/>
    <property type="match status" value="1"/>
</dbReference>
<evidence type="ECO:0000256" key="2">
    <source>
        <dbReference type="SAM" id="MobiDB-lite"/>
    </source>
</evidence>
<accession>A0A1Y1IGS8</accession>
<gene>
    <name evidence="3" type="ORF">KFL_004130070</name>
</gene>
<feature type="compositionally biased region" description="Basic and acidic residues" evidence="2">
    <location>
        <begin position="666"/>
        <end position="693"/>
    </location>
</feature>
<dbReference type="GO" id="GO:0005929">
    <property type="term" value="C:cilium"/>
    <property type="evidence" value="ECO:0007669"/>
    <property type="project" value="InterPro"/>
</dbReference>
<feature type="region of interest" description="Disordered" evidence="2">
    <location>
        <begin position="103"/>
        <end position="122"/>
    </location>
</feature>
<dbReference type="InterPro" id="IPR033192">
    <property type="entry name" value="ODAD3"/>
</dbReference>
<feature type="region of interest" description="Disordered" evidence="2">
    <location>
        <begin position="509"/>
        <end position="528"/>
    </location>
</feature>
<dbReference type="EMBL" id="DF237362">
    <property type="protein sequence ID" value="GAQ88261.1"/>
    <property type="molecule type" value="Genomic_DNA"/>
</dbReference>
<keyword evidence="1" id="KW-0175">Coiled coil</keyword>
<reference evidence="3 4" key="1">
    <citation type="journal article" date="2014" name="Nat. Commun.">
        <title>Klebsormidium flaccidum genome reveals primary factors for plant terrestrial adaptation.</title>
        <authorList>
            <person name="Hori K."/>
            <person name="Maruyama F."/>
            <person name="Fujisawa T."/>
            <person name="Togashi T."/>
            <person name="Yamamoto N."/>
            <person name="Seo M."/>
            <person name="Sato S."/>
            <person name="Yamada T."/>
            <person name="Mori H."/>
            <person name="Tajima N."/>
            <person name="Moriyama T."/>
            <person name="Ikeuchi M."/>
            <person name="Watanabe M."/>
            <person name="Wada H."/>
            <person name="Kobayashi K."/>
            <person name="Saito M."/>
            <person name="Masuda T."/>
            <person name="Sasaki-Sekimoto Y."/>
            <person name="Mashiguchi K."/>
            <person name="Awai K."/>
            <person name="Shimojima M."/>
            <person name="Masuda S."/>
            <person name="Iwai M."/>
            <person name="Nobusawa T."/>
            <person name="Narise T."/>
            <person name="Kondo S."/>
            <person name="Saito H."/>
            <person name="Sato R."/>
            <person name="Murakawa M."/>
            <person name="Ihara Y."/>
            <person name="Oshima-Yamada Y."/>
            <person name="Ohtaka K."/>
            <person name="Satoh M."/>
            <person name="Sonobe K."/>
            <person name="Ishii M."/>
            <person name="Ohtani R."/>
            <person name="Kanamori-Sato M."/>
            <person name="Honoki R."/>
            <person name="Miyazaki D."/>
            <person name="Mochizuki H."/>
            <person name="Umetsu J."/>
            <person name="Higashi K."/>
            <person name="Shibata D."/>
            <person name="Kamiya Y."/>
            <person name="Sato N."/>
            <person name="Nakamura Y."/>
            <person name="Tabata S."/>
            <person name="Ida S."/>
            <person name="Kurokawa K."/>
            <person name="Ohta H."/>
        </authorList>
    </citation>
    <scope>NUCLEOTIDE SEQUENCE [LARGE SCALE GENOMIC DNA]</scope>
    <source>
        <strain evidence="3 4">NIES-2285</strain>
    </source>
</reference>
<organism evidence="3 4">
    <name type="scientific">Klebsormidium nitens</name>
    <name type="common">Green alga</name>
    <name type="synonym">Ulothrix nitens</name>
    <dbReference type="NCBI Taxonomy" id="105231"/>
    <lineage>
        <taxon>Eukaryota</taxon>
        <taxon>Viridiplantae</taxon>
        <taxon>Streptophyta</taxon>
        <taxon>Klebsormidiophyceae</taxon>
        <taxon>Klebsormidiales</taxon>
        <taxon>Klebsormidiaceae</taxon>
        <taxon>Klebsormidium</taxon>
    </lineage>
</organism>
<name>A0A1Y1IGS8_KLENI</name>
<feature type="coiled-coil region" evidence="1">
    <location>
        <begin position="196"/>
        <end position="297"/>
    </location>
</feature>
<feature type="compositionally biased region" description="Low complexity" evidence="2">
    <location>
        <begin position="47"/>
        <end position="59"/>
    </location>
</feature>
<dbReference type="GO" id="GO:0003341">
    <property type="term" value="P:cilium movement"/>
    <property type="evidence" value="ECO:0007669"/>
    <property type="project" value="InterPro"/>
</dbReference>
<feature type="compositionally biased region" description="Basic and acidic residues" evidence="2">
    <location>
        <begin position="595"/>
        <end position="610"/>
    </location>
</feature>
<dbReference type="Proteomes" id="UP000054558">
    <property type="component" value="Unassembled WGS sequence"/>
</dbReference>
<dbReference type="GO" id="GO:0036158">
    <property type="term" value="P:outer dynein arm assembly"/>
    <property type="evidence" value="ECO:0007669"/>
    <property type="project" value="InterPro"/>
</dbReference>
<feature type="region of interest" description="Disordered" evidence="2">
    <location>
        <begin position="551"/>
        <end position="815"/>
    </location>
</feature>
<feature type="compositionally biased region" description="Pro residues" evidence="2">
    <location>
        <begin position="789"/>
        <end position="808"/>
    </location>
</feature>
<evidence type="ECO:0000313" key="4">
    <source>
        <dbReference type="Proteomes" id="UP000054558"/>
    </source>
</evidence>
<feature type="compositionally biased region" description="Basic and acidic residues" evidence="2">
    <location>
        <begin position="638"/>
        <end position="647"/>
    </location>
</feature>
<dbReference type="AlphaFoldDB" id="A0A1Y1IGS8"/>
<feature type="region of interest" description="Disordered" evidence="2">
    <location>
        <begin position="1"/>
        <end position="79"/>
    </location>
</feature>
<evidence type="ECO:0000256" key="1">
    <source>
        <dbReference type="SAM" id="Coils"/>
    </source>
</evidence>
<feature type="compositionally biased region" description="Low complexity" evidence="2">
    <location>
        <begin position="611"/>
        <end position="620"/>
    </location>
</feature>
<evidence type="ECO:0000313" key="3">
    <source>
        <dbReference type="EMBL" id="GAQ88261.1"/>
    </source>
</evidence>